<dbReference type="Pfam" id="PF12259">
    <property type="entry name" value="Baculo_F"/>
    <property type="match status" value="1"/>
</dbReference>
<feature type="transmembrane region" description="Helical" evidence="2">
    <location>
        <begin position="531"/>
        <end position="558"/>
    </location>
</feature>
<dbReference type="AlphaFoldDB" id="A0A0R3QU09"/>
<dbReference type="Proteomes" id="UP000280834">
    <property type="component" value="Unassembled WGS sequence"/>
</dbReference>
<keyword evidence="2" id="KW-0472">Membrane</keyword>
<dbReference type="WBParaSite" id="BTMF_0001121101-mRNA-1">
    <property type="protein sequence ID" value="BTMF_0001121101-mRNA-1"/>
    <property type="gene ID" value="BTMF_0001121101"/>
</dbReference>
<protein>
    <submittedName>
        <fullName evidence="5">Envelope fusion protein</fullName>
    </submittedName>
</protein>
<dbReference type="STRING" id="42155.A0A0R3QU09"/>
<reference evidence="3 4" key="2">
    <citation type="submission" date="2018-11" db="EMBL/GenBank/DDBJ databases">
        <authorList>
            <consortium name="Pathogen Informatics"/>
        </authorList>
    </citation>
    <scope>NUCLEOTIDE SEQUENCE [LARGE SCALE GENOMIC DNA]</scope>
</reference>
<keyword evidence="4" id="KW-1185">Reference proteome</keyword>
<organism evidence="5">
    <name type="scientific">Brugia timori</name>
    <dbReference type="NCBI Taxonomy" id="42155"/>
    <lineage>
        <taxon>Eukaryota</taxon>
        <taxon>Metazoa</taxon>
        <taxon>Ecdysozoa</taxon>
        <taxon>Nematoda</taxon>
        <taxon>Chromadorea</taxon>
        <taxon>Rhabditida</taxon>
        <taxon>Spirurina</taxon>
        <taxon>Spiruromorpha</taxon>
        <taxon>Filarioidea</taxon>
        <taxon>Onchocercidae</taxon>
        <taxon>Brugia</taxon>
    </lineage>
</organism>
<feature type="coiled-coil region" evidence="1">
    <location>
        <begin position="62"/>
        <end position="104"/>
    </location>
</feature>
<keyword evidence="2" id="KW-1133">Transmembrane helix</keyword>
<dbReference type="InterPro" id="IPR022048">
    <property type="entry name" value="Envelope_fusion-like"/>
</dbReference>
<evidence type="ECO:0000256" key="1">
    <source>
        <dbReference type="SAM" id="Coils"/>
    </source>
</evidence>
<gene>
    <name evidence="3" type="ORF">BTMF_LOCUS9245</name>
</gene>
<evidence type="ECO:0000313" key="4">
    <source>
        <dbReference type="Proteomes" id="UP000280834"/>
    </source>
</evidence>
<sequence>MIFQHAGTVLNRIDTWNIVTTFNTKLIWQKIDSLKQLQSAIERQWSNLPTYSHNSTKIEQHLKSMSENLKRETDNYKILMSQDINQLETNLQNLEDSTALFQKNSRTKRAVLRFGSKVLKFLYGTPDVDDAEDYNAKFEELYKNQHQQKELDEANIRVAKDIFNILNITASKTNNNFLHINQSLSTLNDNLQNLNTDVILLTYRTEITNLFHRFQSMITILYEDIDALQNAILFSRKNVIHPHIINEKSLKSTLASIKLDDNRKWISDISSNEIKLLINNCELETYSLPKQILFIIKVPVVESTIYSIYLCFPLPILLSNDTYFYIHPFSQYFIIDAAKSQYCYLNDLYHCTTILSNHYMCVLDNLYRAAAQSCEFQLMDGQSSNCHFQVSAFSPSIWHQIAPNQWLYVIRSRTTLTVHDSLSSHVQQFNLPPSGIITLPSGTTGYTTHHVLHSGKSNSTTIQGILHLPVIDMPTFTLPPVLPGYKLPEIGTLNIEEIQKSHETFEKAHEHFNFTFEHEDTKKSTSSNFSFLSWVFSSISIVTWIIIILGCCLFYHYFSNIKTLATSFTSPVGFVQNEMIPWFNQRRSSLRSNRVKHERPEAVYSSIDRRIPTPDFREELKNELASNSKSKT</sequence>
<reference evidence="5" key="1">
    <citation type="submission" date="2017-02" db="UniProtKB">
        <authorList>
            <consortium name="WormBaseParasite"/>
        </authorList>
    </citation>
    <scope>IDENTIFICATION</scope>
</reference>
<keyword evidence="1" id="KW-0175">Coiled coil</keyword>
<evidence type="ECO:0000313" key="3">
    <source>
        <dbReference type="EMBL" id="VDO31174.1"/>
    </source>
</evidence>
<name>A0A0R3QU09_9BILA</name>
<evidence type="ECO:0000256" key="2">
    <source>
        <dbReference type="SAM" id="Phobius"/>
    </source>
</evidence>
<dbReference type="EMBL" id="UZAG01016840">
    <property type="protein sequence ID" value="VDO31174.1"/>
    <property type="molecule type" value="Genomic_DNA"/>
</dbReference>
<accession>A0A0R3QU09</accession>
<evidence type="ECO:0000313" key="5">
    <source>
        <dbReference type="WBParaSite" id="BTMF_0001121101-mRNA-1"/>
    </source>
</evidence>
<keyword evidence="2" id="KW-0812">Transmembrane</keyword>
<proteinExistence type="predicted"/>